<sequence>MRVSLEALAMADMDYVEWGMDVQEWERREEEEDGAPPPHLLAEEDEDEDFPLNLNFPGKLSHVEANQSRNEDENNVAQSEWWKAIFLMVKTIIRILIITWVDIRERCNS</sequence>
<feature type="region of interest" description="Disordered" evidence="1">
    <location>
        <begin position="26"/>
        <end position="50"/>
    </location>
</feature>
<proteinExistence type="predicted"/>
<keyword evidence="3" id="KW-1185">Reference proteome</keyword>
<dbReference type="EMBL" id="CM004398">
    <property type="protein sequence ID" value="OAY35825.1"/>
    <property type="molecule type" value="Genomic_DNA"/>
</dbReference>
<name>A0A2C9UXQ5_MANES</name>
<dbReference type="OrthoDB" id="1719622at2759"/>
<evidence type="ECO:0000313" key="2">
    <source>
        <dbReference type="EMBL" id="OAY35825.1"/>
    </source>
</evidence>
<comment type="caution">
    <text evidence="2">The sequence shown here is derived from an EMBL/GenBank/DDBJ whole genome shotgun (WGS) entry which is preliminary data.</text>
</comment>
<accession>A0A2C9UXQ5</accession>
<gene>
    <name evidence="2" type="ORF">MANES_12G133600v8</name>
</gene>
<organism evidence="2 3">
    <name type="scientific">Manihot esculenta</name>
    <name type="common">Cassava</name>
    <name type="synonym">Jatropha manihot</name>
    <dbReference type="NCBI Taxonomy" id="3983"/>
    <lineage>
        <taxon>Eukaryota</taxon>
        <taxon>Viridiplantae</taxon>
        <taxon>Streptophyta</taxon>
        <taxon>Embryophyta</taxon>
        <taxon>Tracheophyta</taxon>
        <taxon>Spermatophyta</taxon>
        <taxon>Magnoliopsida</taxon>
        <taxon>eudicotyledons</taxon>
        <taxon>Gunneridae</taxon>
        <taxon>Pentapetalae</taxon>
        <taxon>rosids</taxon>
        <taxon>fabids</taxon>
        <taxon>Malpighiales</taxon>
        <taxon>Euphorbiaceae</taxon>
        <taxon>Crotonoideae</taxon>
        <taxon>Manihoteae</taxon>
        <taxon>Manihot</taxon>
    </lineage>
</organism>
<reference evidence="3" key="1">
    <citation type="journal article" date="2016" name="Nat. Biotechnol.">
        <title>Sequencing wild and cultivated cassava and related species reveals extensive interspecific hybridization and genetic diversity.</title>
        <authorList>
            <person name="Bredeson J.V."/>
            <person name="Lyons J.B."/>
            <person name="Prochnik S.E."/>
            <person name="Wu G.A."/>
            <person name="Ha C.M."/>
            <person name="Edsinger-Gonzales E."/>
            <person name="Grimwood J."/>
            <person name="Schmutz J."/>
            <person name="Rabbi I.Y."/>
            <person name="Egesi C."/>
            <person name="Nauluvula P."/>
            <person name="Lebot V."/>
            <person name="Ndunguru J."/>
            <person name="Mkamilo G."/>
            <person name="Bart R.S."/>
            <person name="Setter T.L."/>
            <person name="Gleadow R.M."/>
            <person name="Kulakow P."/>
            <person name="Ferguson M.E."/>
            <person name="Rounsley S."/>
            <person name="Rokhsar D.S."/>
        </authorList>
    </citation>
    <scope>NUCLEOTIDE SEQUENCE [LARGE SCALE GENOMIC DNA]</scope>
    <source>
        <strain evidence="3">cv. AM560-2</strain>
    </source>
</reference>
<dbReference type="Proteomes" id="UP000091857">
    <property type="component" value="Chromosome 12"/>
</dbReference>
<dbReference type="Gramene" id="Manes.12G133600.1.v8.1">
    <property type="protein sequence ID" value="Manes.12G133600.1.v8.1.CDS.1"/>
    <property type="gene ID" value="Manes.12G133600.v8.1"/>
</dbReference>
<protein>
    <submittedName>
        <fullName evidence="2">Uncharacterized protein</fullName>
    </submittedName>
</protein>
<evidence type="ECO:0000313" key="3">
    <source>
        <dbReference type="Proteomes" id="UP000091857"/>
    </source>
</evidence>
<dbReference type="AlphaFoldDB" id="A0A2C9UXQ5"/>
<evidence type="ECO:0000256" key="1">
    <source>
        <dbReference type="SAM" id="MobiDB-lite"/>
    </source>
</evidence>